<dbReference type="EMBL" id="JAWDGP010007240">
    <property type="protein sequence ID" value="KAK3727455.1"/>
    <property type="molecule type" value="Genomic_DNA"/>
</dbReference>
<comment type="caution">
    <text evidence="2">The sequence shown here is derived from an EMBL/GenBank/DDBJ whole genome shotgun (WGS) entry which is preliminary data.</text>
</comment>
<keyword evidence="3" id="KW-1185">Reference proteome</keyword>
<dbReference type="AlphaFoldDB" id="A0AAE0Y0X9"/>
<evidence type="ECO:0000256" key="1">
    <source>
        <dbReference type="SAM" id="MobiDB-lite"/>
    </source>
</evidence>
<evidence type="ECO:0000313" key="3">
    <source>
        <dbReference type="Proteomes" id="UP001283361"/>
    </source>
</evidence>
<evidence type="ECO:0000313" key="2">
    <source>
        <dbReference type="EMBL" id="KAK3727455.1"/>
    </source>
</evidence>
<accession>A0AAE0Y0X9</accession>
<feature type="compositionally biased region" description="Basic and acidic residues" evidence="1">
    <location>
        <begin position="1"/>
        <end position="29"/>
    </location>
</feature>
<feature type="region of interest" description="Disordered" evidence="1">
    <location>
        <begin position="127"/>
        <end position="146"/>
    </location>
</feature>
<sequence length="146" mass="17652">MCHGHRPQDQEQQDRSRRTMERVSERGPSIKEQWIQEQQDQDQEYLHQEQQDQDQEHLHQEQQDQDQEYLHQEQQEQNCDGHQQQDQEQQERSKCSMESINNRDPSVQKALNLRAGSISSTSIRSLENRIMMDKKQDQEQIDQKRI</sequence>
<name>A0AAE0Y0X9_9GAST</name>
<gene>
    <name evidence="2" type="ORF">RRG08_058872</name>
</gene>
<proteinExistence type="predicted"/>
<feature type="compositionally biased region" description="Basic and acidic residues" evidence="1">
    <location>
        <begin position="44"/>
        <end position="74"/>
    </location>
</feature>
<feature type="region of interest" description="Disordered" evidence="1">
    <location>
        <begin position="1"/>
        <end position="119"/>
    </location>
</feature>
<feature type="compositionally biased region" description="Polar residues" evidence="1">
    <location>
        <begin position="96"/>
        <end position="105"/>
    </location>
</feature>
<feature type="compositionally biased region" description="Basic and acidic residues" evidence="1">
    <location>
        <begin position="83"/>
        <end position="95"/>
    </location>
</feature>
<organism evidence="2 3">
    <name type="scientific">Elysia crispata</name>
    <name type="common">lettuce slug</name>
    <dbReference type="NCBI Taxonomy" id="231223"/>
    <lineage>
        <taxon>Eukaryota</taxon>
        <taxon>Metazoa</taxon>
        <taxon>Spiralia</taxon>
        <taxon>Lophotrochozoa</taxon>
        <taxon>Mollusca</taxon>
        <taxon>Gastropoda</taxon>
        <taxon>Heterobranchia</taxon>
        <taxon>Euthyneura</taxon>
        <taxon>Panpulmonata</taxon>
        <taxon>Sacoglossa</taxon>
        <taxon>Placobranchoidea</taxon>
        <taxon>Plakobranchidae</taxon>
        <taxon>Elysia</taxon>
    </lineage>
</organism>
<reference evidence="2" key="1">
    <citation type="journal article" date="2023" name="G3 (Bethesda)">
        <title>A reference genome for the long-term kleptoplast-retaining sea slug Elysia crispata morphotype clarki.</title>
        <authorList>
            <person name="Eastman K.E."/>
            <person name="Pendleton A.L."/>
            <person name="Shaikh M.A."/>
            <person name="Suttiyut T."/>
            <person name="Ogas R."/>
            <person name="Tomko P."/>
            <person name="Gavelis G."/>
            <person name="Widhalm J.R."/>
            <person name="Wisecaver J.H."/>
        </authorList>
    </citation>
    <scope>NUCLEOTIDE SEQUENCE</scope>
    <source>
        <strain evidence="2">ECLA1</strain>
    </source>
</reference>
<protein>
    <submittedName>
        <fullName evidence="2">Uncharacterized protein</fullName>
    </submittedName>
</protein>
<dbReference type="Proteomes" id="UP001283361">
    <property type="component" value="Unassembled WGS sequence"/>
</dbReference>